<name>A0A2U1BEH9_9FIRM</name>
<evidence type="ECO:0000313" key="1">
    <source>
        <dbReference type="EMBL" id="PVY47048.1"/>
    </source>
</evidence>
<reference evidence="1 2" key="1">
    <citation type="submission" date="2018-04" db="EMBL/GenBank/DDBJ databases">
        <title>Genomic Encyclopedia of Type Strains, Phase IV (KMG-IV): sequencing the most valuable type-strain genomes for metagenomic binning, comparative biology and taxonomic classification.</title>
        <authorList>
            <person name="Goeker M."/>
        </authorList>
    </citation>
    <scope>NUCLEOTIDE SEQUENCE [LARGE SCALE GENOMIC DNA]</scope>
    <source>
        <strain evidence="1 2">DSM 26588</strain>
    </source>
</reference>
<evidence type="ECO:0000313" key="2">
    <source>
        <dbReference type="Proteomes" id="UP000245778"/>
    </source>
</evidence>
<accession>A0A2U1BEH9</accession>
<dbReference type="RefSeq" id="WP_129868828.1">
    <property type="nucleotide sequence ID" value="NZ_CP011524.1"/>
</dbReference>
<comment type="caution">
    <text evidence="1">The sequence shown here is derived from an EMBL/GenBank/DDBJ whole genome shotgun (WGS) entry which is preliminary data.</text>
</comment>
<sequence length="128" mass="14735">MAERGEDSGMVFEYEQAAMRGEPIPPGLSAADRAAYLQLRGLYVQYHSRLISRETGSADKKRILRARDEEARAAAFRERCLSHTVRLWKEVECAASDYRKSRTLENADRIMEAIYRVGFPRRLEHDEG</sequence>
<dbReference type="Proteomes" id="UP000245778">
    <property type="component" value="Unassembled WGS sequence"/>
</dbReference>
<dbReference type="AlphaFoldDB" id="A0A2U1BEH9"/>
<dbReference type="EMBL" id="QEKK01000011">
    <property type="protein sequence ID" value="PVY47048.1"/>
    <property type="molecule type" value="Genomic_DNA"/>
</dbReference>
<dbReference type="GeneID" id="93229106"/>
<proteinExistence type="predicted"/>
<protein>
    <submittedName>
        <fullName evidence="1">Uncharacterized protein</fullName>
    </submittedName>
</protein>
<gene>
    <name evidence="1" type="ORF">C7373_11151</name>
</gene>
<dbReference type="OrthoDB" id="10011962at2"/>
<organism evidence="1 2">
    <name type="scientific">Intestinimonas butyriciproducens</name>
    <dbReference type="NCBI Taxonomy" id="1297617"/>
    <lineage>
        <taxon>Bacteria</taxon>
        <taxon>Bacillati</taxon>
        <taxon>Bacillota</taxon>
        <taxon>Clostridia</taxon>
        <taxon>Eubacteriales</taxon>
        <taxon>Intestinimonas</taxon>
    </lineage>
</organism>